<accession>A0A381S188</accession>
<evidence type="ECO:0000256" key="1">
    <source>
        <dbReference type="SAM" id="Phobius"/>
    </source>
</evidence>
<name>A0A381S188_9ZZZZ</name>
<protein>
    <submittedName>
        <fullName evidence="2">Uncharacterized protein</fullName>
    </submittedName>
</protein>
<keyword evidence="1" id="KW-0472">Membrane</keyword>
<organism evidence="2">
    <name type="scientific">marine metagenome</name>
    <dbReference type="NCBI Taxonomy" id="408172"/>
    <lineage>
        <taxon>unclassified sequences</taxon>
        <taxon>metagenomes</taxon>
        <taxon>ecological metagenomes</taxon>
    </lineage>
</organism>
<feature type="transmembrane region" description="Helical" evidence="1">
    <location>
        <begin position="300"/>
        <end position="322"/>
    </location>
</feature>
<sequence>MKSLDSTNPNIILTGVLLAASITAVIAFTADRLVVFDIVGPTVPFAYPWRLVDPTTMARLSAWIGYALHNLFVWAVIFLARREQPNFQRQFRWYNWAMLAGNGGFVFLHILQTHLFYDGLAQDVPEITALGSVALMLMVVLILETPRRGLALGKRVRFDRRFLKIVREYHGYLFSWAIIYTFWYHPTDSTIGHLAGFFYMFMLFWQSVLIFNRAHRNRWWTITLELLVLPHGVLVAITQPENMWRMFGFGFAAIFILTQMHGLGLSVRIRSLLATLFVLAVLIAYGSTGEIGMLHEISRIPVIEFGVVGVLYVLFLIAIRIVPSRHT</sequence>
<feature type="transmembrane region" description="Helical" evidence="1">
    <location>
        <begin position="60"/>
        <end position="81"/>
    </location>
</feature>
<keyword evidence="1" id="KW-1133">Transmembrane helix</keyword>
<keyword evidence="1" id="KW-0812">Transmembrane</keyword>
<dbReference type="AlphaFoldDB" id="A0A381S188"/>
<feature type="transmembrane region" description="Helical" evidence="1">
    <location>
        <begin position="219"/>
        <end position="237"/>
    </location>
</feature>
<feature type="transmembrane region" description="Helical" evidence="1">
    <location>
        <begin position="243"/>
        <end position="260"/>
    </location>
</feature>
<feature type="transmembrane region" description="Helical" evidence="1">
    <location>
        <begin position="191"/>
        <end position="212"/>
    </location>
</feature>
<gene>
    <name evidence="2" type="ORF">METZ01_LOCUS47777</name>
</gene>
<reference evidence="2" key="1">
    <citation type="submission" date="2018-05" db="EMBL/GenBank/DDBJ databases">
        <authorList>
            <person name="Lanie J.A."/>
            <person name="Ng W.-L."/>
            <person name="Kazmierczak K.M."/>
            <person name="Andrzejewski T.M."/>
            <person name="Davidsen T.M."/>
            <person name="Wayne K.J."/>
            <person name="Tettelin H."/>
            <person name="Glass J.I."/>
            <person name="Rusch D."/>
            <person name="Podicherti R."/>
            <person name="Tsui H.-C.T."/>
            <person name="Winkler M.E."/>
        </authorList>
    </citation>
    <scope>NUCLEOTIDE SEQUENCE</scope>
</reference>
<feature type="transmembrane region" description="Helical" evidence="1">
    <location>
        <begin position="166"/>
        <end position="185"/>
    </location>
</feature>
<feature type="transmembrane region" description="Helical" evidence="1">
    <location>
        <begin position="127"/>
        <end position="145"/>
    </location>
</feature>
<feature type="transmembrane region" description="Helical" evidence="1">
    <location>
        <begin position="12"/>
        <end position="30"/>
    </location>
</feature>
<feature type="transmembrane region" description="Helical" evidence="1">
    <location>
        <begin position="272"/>
        <end position="288"/>
    </location>
</feature>
<dbReference type="EMBL" id="UINC01002278">
    <property type="protein sequence ID" value="SUZ94923.1"/>
    <property type="molecule type" value="Genomic_DNA"/>
</dbReference>
<evidence type="ECO:0000313" key="2">
    <source>
        <dbReference type="EMBL" id="SUZ94923.1"/>
    </source>
</evidence>
<feature type="transmembrane region" description="Helical" evidence="1">
    <location>
        <begin position="93"/>
        <end position="115"/>
    </location>
</feature>
<proteinExistence type="predicted"/>